<keyword evidence="8" id="KW-1185">Reference proteome</keyword>
<dbReference type="Pfam" id="PF07227">
    <property type="entry name" value="PHD_Oberon"/>
    <property type="match status" value="1"/>
</dbReference>
<dbReference type="InterPro" id="IPR044514">
    <property type="entry name" value="VIN3-like"/>
</dbReference>
<sequence length="184" mass="21186">MLNLEQKRKLVHEIARQSRDAPYMLRSFTRRDLLEIICAEMEKERKYAGYSKTRMIESLLKLVSMESKRSNVRKILTSSTTKSHFGLKRKRNIAPPVQDLNNLPSGNSTEENVKTLLCQNVVCRATLNPGDAFCNRCSCCICHRWDDNKDSSLWLTCSCDLPSEEESCGMSCHLECAIYERWKG</sequence>
<dbReference type="InterPro" id="IPR032881">
    <property type="entry name" value="Oberon-like_PHD"/>
</dbReference>
<dbReference type="AlphaFoldDB" id="A0AAD7LIR9"/>
<accession>A0AAD7LIR9</accession>
<evidence type="ECO:0000256" key="4">
    <source>
        <dbReference type="ARBA" id="ARBA00022833"/>
    </source>
</evidence>
<evidence type="ECO:0000259" key="6">
    <source>
        <dbReference type="Pfam" id="PF07227"/>
    </source>
</evidence>
<dbReference type="PANTHER" id="PTHR46286:SF6">
    <property type="entry name" value="OS08G0220600 PROTEIN"/>
    <property type="match status" value="1"/>
</dbReference>
<name>A0AAD7LIR9_QUISA</name>
<evidence type="ECO:0000256" key="2">
    <source>
        <dbReference type="ARBA" id="ARBA00022723"/>
    </source>
</evidence>
<dbReference type="EMBL" id="JARAOO010000008">
    <property type="protein sequence ID" value="KAJ7958911.1"/>
    <property type="molecule type" value="Genomic_DNA"/>
</dbReference>
<keyword evidence="3" id="KW-0863">Zinc-finger</keyword>
<comment type="subcellular location">
    <subcellularLocation>
        <location evidence="1">Nucleus</location>
    </subcellularLocation>
</comment>
<dbReference type="GO" id="GO:0040029">
    <property type="term" value="P:epigenetic regulation of gene expression"/>
    <property type="evidence" value="ECO:0007669"/>
    <property type="project" value="InterPro"/>
</dbReference>
<keyword evidence="4" id="KW-0862">Zinc</keyword>
<evidence type="ECO:0000313" key="8">
    <source>
        <dbReference type="Proteomes" id="UP001163823"/>
    </source>
</evidence>
<comment type="caution">
    <text evidence="7">The sequence shown here is derived from an EMBL/GenBank/DDBJ whole genome shotgun (WGS) entry which is preliminary data.</text>
</comment>
<dbReference type="KEGG" id="qsa:O6P43_019559"/>
<dbReference type="GO" id="GO:0005634">
    <property type="term" value="C:nucleus"/>
    <property type="evidence" value="ECO:0007669"/>
    <property type="project" value="UniProtKB-SubCell"/>
</dbReference>
<evidence type="ECO:0000256" key="5">
    <source>
        <dbReference type="ARBA" id="ARBA00023242"/>
    </source>
</evidence>
<dbReference type="Proteomes" id="UP001163823">
    <property type="component" value="Chromosome 8"/>
</dbReference>
<proteinExistence type="predicted"/>
<protein>
    <submittedName>
        <fullName evidence="7">VIN3-like protein 2</fullName>
    </submittedName>
</protein>
<organism evidence="7 8">
    <name type="scientific">Quillaja saponaria</name>
    <name type="common">Soap bark tree</name>
    <dbReference type="NCBI Taxonomy" id="32244"/>
    <lineage>
        <taxon>Eukaryota</taxon>
        <taxon>Viridiplantae</taxon>
        <taxon>Streptophyta</taxon>
        <taxon>Embryophyta</taxon>
        <taxon>Tracheophyta</taxon>
        <taxon>Spermatophyta</taxon>
        <taxon>Magnoliopsida</taxon>
        <taxon>eudicotyledons</taxon>
        <taxon>Gunneridae</taxon>
        <taxon>Pentapetalae</taxon>
        <taxon>rosids</taxon>
        <taxon>fabids</taxon>
        <taxon>Fabales</taxon>
        <taxon>Quillajaceae</taxon>
        <taxon>Quillaja</taxon>
    </lineage>
</organism>
<keyword evidence="5" id="KW-0539">Nucleus</keyword>
<keyword evidence="2" id="KW-0479">Metal-binding</keyword>
<dbReference type="GO" id="GO:0010048">
    <property type="term" value="P:vernalization response"/>
    <property type="evidence" value="ECO:0007669"/>
    <property type="project" value="InterPro"/>
</dbReference>
<dbReference type="GO" id="GO:0008270">
    <property type="term" value="F:zinc ion binding"/>
    <property type="evidence" value="ECO:0007669"/>
    <property type="project" value="UniProtKB-KW"/>
</dbReference>
<reference evidence="7" key="1">
    <citation type="journal article" date="2023" name="Science">
        <title>Elucidation of the pathway for biosynthesis of saponin adjuvants from the soapbark tree.</title>
        <authorList>
            <person name="Reed J."/>
            <person name="Orme A."/>
            <person name="El-Demerdash A."/>
            <person name="Owen C."/>
            <person name="Martin L.B.B."/>
            <person name="Misra R.C."/>
            <person name="Kikuchi S."/>
            <person name="Rejzek M."/>
            <person name="Martin A.C."/>
            <person name="Harkess A."/>
            <person name="Leebens-Mack J."/>
            <person name="Louveau T."/>
            <person name="Stephenson M.J."/>
            <person name="Osbourn A."/>
        </authorList>
    </citation>
    <scope>NUCLEOTIDE SEQUENCE</scope>
    <source>
        <strain evidence="7">S10</strain>
    </source>
</reference>
<feature type="domain" description="Oberon-like PHD finger" evidence="6">
    <location>
        <begin position="118"/>
        <end position="181"/>
    </location>
</feature>
<evidence type="ECO:0000313" key="7">
    <source>
        <dbReference type="EMBL" id="KAJ7958911.1"/>
    </source>
</evidence>
<evidence type="ECO:0000256" key="3">
    <source>
        <dbReference type="ARBA" id="ARBA00022771"/>
    </source>
</evidence>
<gene>
    <name evidence="7" type="ORF">O6P43_019559</name>
</gene>
<evidence type="ECO:0000256" key="1">
    <source>
        <dbReference type="ARBA" id="ARBA00004123"/>
    </source>
</evidence>
<dbReference type="PANTHER" id="PTHR46286">
    <property type="entry name" value="VIN3-LIKE PROTEIN 2-RELATED"/>
    <property type="match status" value="1"/>
</dbReference>